<evidence type="ECO:0000256" key="3">
    <source>
        <dbReference type="ARBA" id="ARBA00023274"/>
    </source>
</evidence>
<dbReference type="Pfam" id="PF00203">
    <property type="entry name" value="Ribosomal_S19"/>
    <property type="match status" value="1"/>
</dbReference>
<keyword evidence="5" id="KW-0496">Mitochondrion</keyword>
<dbReference type="GO" id="GO:1990904">
    <property type="term" value="C:ribonucleoprotein complex"/>
    <property type="evidence" value="ECO:0007669"/>
    <property type="project" value="UniProtKB-KW"/>
</dbReference>
<protein>
    <submittedName>
        <fullName evidence="5">Ribosomal protein S19</fullName>
    </submittedName>
</protein>
<keyword evidence="3 4" id="KW-0687">Ribonucleoprotein</keyword>
<reference evidence="5" key="1">
    <citation type="journal article" date="2016" name="Sci. Rep.">
        <title>Mitochondrial genomes and comparative genomics of Aphanomyces astaci and Aphanomyces invadans.</title>
        <authorList>
            <person name="Makkonen J."/>
            <person name="Vesterbacka A."/>
            <person name="Martin F."/>
            <person name="Jussila J."/>
            <person name="Dieguez-Uribeondo J."/>
            <person name="Kortet R."/>
            <person name="Kokko H."/>
        </authorList>
    </citation>
    <scope>NUCLEOTIDE SEQUENCE</scope>
    <source>
        <strain evidence="5">AP03</strain>
    </source>
</reference>
<dbReference type="GeneID" id="30512516"/>
<dbReference type="PIRSF" id="PIRSF002144">
    <property type="entry name" value="Ribosomal_S19"/>
    <property type="match status" value="1"/>
</dbReference>
<dbReference type="SUPFAM" id="SSF54570">
    <property type="entry name" value="Ribosomal protein S19"/>
    <property type="match status" value="1"/>
</dbReference>
<evidence type="ECO:0000256" key="4">
    <source>
        <dbReference type="RuleBase" id="RU003485"/>
    </source>
</evidence>
<organism evidence="5">
    <name type="scientific">Aphanomyces astaci</name>
    <name type="common">Crayfish plague agent</name>
    <dbReference type="NCBI Taxonomy" id="112090"/>
    <lineage>
        <taxon>Eukaryota</taxon>
        <taxon>Sar</taxon>
        <taxon>Stramenopiles</taxon>
        <taxon>Oomycota</taxon>
        <taxon>Saprolegniomycetes</taxon>
        <taxon>Saprolegniales</taxon>
        <taxon>Verrucalvaceae</taxon>
        <taxon>Aphanomyces</taxon>
    </lineage>
</organism>
<dbReference type="Gene3D" id="3.30.860.10">
    <property type="entry name" value="30s Ribosomal Protein S19, Chain A"/>
    <property type="match status" value="1"/>
</dbReference>
<accession>A0A1I9Q6F0</accession>
<dbReference type="EMBL" id="KX405004">
    <property type="protein sequence ID" value="AOQ30638.1"/>
    <property type="molecule type" value="Genomic_DNA"/>
</dbReference>
<reference evidence="5" key="2">
    <citation type="submission" date="2016-06" db="EMBL/GenBank/DDBJ databases">
        <authorList>
            <person name="Kjaerup R.B."/>
            <person name="Dalgaard T.S."/>
            <person name="Juul-Madsen H.R."/>
        </authorList>
    </citation>
    <scope>NUCLEOTIDE SEQUENCE</scope>
    <source>
        <strain evidence="5">AP03</strain>
    </source>
</reference>
<gene>
    <name evidence="5" type="primary">rps19</name>
</gene>
<evidence type="ECO:0000256" key="2">
    <source>
        <dbReference type="ARBA" id="ARBA00022980"/>
    </source>
</evidence>
<dbReference type="AlphaFoldDB" id="A0A1I9Q6F0"/>
<dbReference type="RefSeq" id="YP_009327216.1">
    <property type="nucleotide sequence ID" value="NC_032051.1"/>
</dbReference>
<dbReference type="InterPro" id="IPR023575">
    <property type="entry name" value="Ribosomal_uS19_SF"/>
</dbReference>
<comment type="similarity">
    <text evidence="1 4">Belongs to the universal ribosomal protein uS19 family.</text>
</comment>
<dbReference type="GO" id="GO:0006412">
    <property type="term" value="P:translation"/>
    <property type="evidence" value="ECO:0007669"/>
    <property type="project" value="InterPro"/>
</dbReference>
<proteinExistence type="inferred from homology"/>
<evidence type="ECO:0000313" key="5">
    <source>
        <dbReference type="EMBL" id="AOQ30638.1"/>
    </source>
</evidence>
<dbReference type="InterPro" id="IPR020934">
    <property type="entry name" value="Ribosomal_uS19_CS"/>
</dbReference>
<dbReference type="HAMAP" id="MF_00531">
    <property type="entry name" value="Ribosomal_uS19"/>
    <property type="match status" value="1"/>
</dbReference>
<keyword evidence="2 4" id="KW-0689">Ribosomal protein</keyword>
<geneLocation type="mitochondrion" evidence="5"/>
<name>A0A1I9Q6F0_APHAT</name>
<dbReference type="InterPro" id="IPR002222">
    <property type="entry name" value="Ribosomal_uS19"/>
</dbReference>
<dbReference type="GO" id="GO:0003735">
    <property type="term" value="F:structural constituent of ribosome"/>
    <property type="evidence" value="ECO:0007669"/>
    <property type="project" value="InterPro"/>
</dbReference>
<evidence type="ECO:0000256" key="1">
    <source>
        <dbReference type="ARBA" id="ARBA00007345"/>
    </source>
</evidence>
<dbReference type="GO" id="GO:0003723">
    <property type="term" value="F:RNA binding"/>
    <property type="evidence" value="ECO:0007669"/>
    <property type="project" value="InterPro"/>
</dbReference>
<dbReference type="PRINTS" id="PR00975">
    <property type="entry name" value="RIBOSOMALS19"/>
</dbReference>
<sequence length="82" mass="10090">MSRNSKKSPFFKYNLKNNQKKWIKIFNKNLVIMPKDIDNIYNIYNGKDFVKIKILKDMIGYKFGEFINTRKRYIYKKTKKKK</sequence>
<dbReference type="GO" id="GO:0005840">
    <property type="term" value="C:ribosome"/>
    <property type="evidence" value="ECO:0007669"/>
    <property type="project" value="UniProtKB-KW"/>
</dbReference>
<dbReference type="PROSITE" id="PS00323">
    <property type="entry name" value="RIBOSOMAL_S19"/>
    <property type="match status" value="1"/>
</dbReference>